<dbReference type="PANTHER" id="PTHR38690:SF1">
    <property type="entry name" value="PROTEASE"/>
    <property type="match status" value="1"/>
</dbReference>
<keyword evidence="3" id="KW-1185">Reference proteome</keyword>
<dbReference type="Pfam" id="PF13116">
    <property type="entry name" value="YhdP"/>
    <property type="match status" value="1"/>
</dbReference>
<dbReference type="EMBL" id="JBGFTR010000011">
    <property type="protein sequence ID" value="MFH7565332.1"/>
    <property type="molecule type" value="Genomic_DNA"/>
</dbReference>
<accession>A0ABW7P1H6</accession>
<name>A0ABW7P1H6_9GAMM</name>
<dbReference type="InterPro" id="IPR025263">
    <property type="entry name" value="YhdP_central"/>
</dbReference>
<gene>
    <name evidence="2" type="ORF">AB9R89_08350</name>
</gene>
<protein>
    <submittedName>
        <fullName evidence="2">YhdP family protein</fullName>
    </submittedName>
</protein>
<dbReference type="InterPro" id="IPR011836">
    <property type="entry name" value="YhdP"/>
</dbReference>
<reference evidence="2 3" key="1">
    <citation type="submission" date="2024-08" db="EMBL/GenBank/DDBJ databases">
        <title>Oceanimonas smirnovii Genome sequencing and assembly.</title>
        <authorList>
            <person name="Tang B."/>
        </authorList>
    </citation>
    <scope>NUCLEOTIDE SEQUENCE [LARGE SCALE GENOMIC DNA]</scope>
    <source>
        <strain evidence="2 3">OS2020-119</strain>
    </source>
</reference>
<feature type="domain" description="YhdP central" evidence="1">
    <location>
        <begin position="2"/>
        <end position="1229"/>
    </location>
</feature>
<sequence length="1248" mass="136374">MLRRIFSWAWFTLAGIAVVLALLVTLLRFGSPWLAGLQQQWLNRMLAQHNLSLSIADLGLDWKDYGPVLVLEKLQLQGSEQPRLTLRRALIDMQLWQSLRQWRPVLNEVTLDGLRLELTPAGEKANTDLDELRTLALQAVRKLTLLNAQLVLASPGKPLLELQIPALHWQNRPGLHQGEGRLGFGSAAGQQFVFKGRLEGDDIHSLSGGIYMQAKGVDAGPMLAQARPNDKKVAARLSFEAWLEWQQGELQAALLTLGNSEARWGGDHQVAVKGGRIQWQPTQQGWQLASSGIDISVDGESWPSWKVQLDRHNNKLTGYLDRLSLTDVALLAQWGEHYWPAAARQLTGAAPAGELARLYLEADIPSAGSDWQLQGEYRHVGTQAFEWIPGVRGLQGSFVVAADHGRLSVQQPEASAWQWDSAFRHAWPVQQLQAQWQWQKRKDGWWLWSDALRLAGDDLDVDAHISLQLPANDSPLLSASASVELHRAGAAGGYLPEPVMGTPLVDYLEGAIVAGQASQAKVLWYGRLNQFPYHDGSGLFQARVPLRQAEFRFDPDWQPLTDLDLELLFENDNLYMQQGSGRLGAARAVDIDARITPLDENAHLELNAGVSGAGEAVTDYLTQSPLKSSVGVALEQIQVSGPLTGRLALNIPLSGGDVGVDGEVDFSGNQVQVTPLAMPLTKVTGTLMFDQQETRLAGLQTQWLGQPLTVNYAGQVTNAGYDATIELAGRLQGDALAKAQPGLAALSGETRWQGDVTLRLQQGEVGYDARLSSDLNGLHSELPAPLAKEADWTRPVKLNVSGNATQAQAQLSLAPDLDADAVLEFSDAGTTIRRLWVTAGGAGAAGPRAALDIAAHLEALALDEWIALSETQGQQPQQMKLHWPEDYRMALRADRGTLWGQLLSDLRLGVTPEAAERRRLTIDSQQVKGSLTWADGEPVTALFERLWLDPQTNESGGVPDALSPSDIPALVFRCDDCRWRNLSLGKMGLQLTPLQAQNGISLDDLWLDGDQLQGRVQGQWLQQQGLNTSRIQWQGGAQSLQQLWRALGHASPFRDTKALIEAQLNWPGLPWQPEPATLNGTVSVETGAGVLTGVSDKGAGLLSVLSMDSVLRRLRLDFRDVFEGGFYFDRISATGEFNNGVLHNNDFLLEGAAGDLTGKGLVDLPASQLNYRFDFTPDLTGNLPVLTAFAVTPVTGLYVLAASKLFGPVVDVFTRIRYEVTGPLASPEVKELGREQNKIKLPAINKEP</sequence>
<dbReference type="Proteomes" id="UP001610706">
    <property type="component" value="Unassembled WGS sequence"/>
</dbReference>
<proteinExistence type="predicted"/>
<evidence type="ECO:0000313" key="2">
    <source>
        <dbReference type="EMBL" id="MFH7565332.1"/>
    </source>
</evidence>
<evidence type="ECO:0000259" key="1">
    <source>
        <dbReference type="Pfam" id="PF13116"/>
    </source>
</evidence>
<dbReference type="RefSeq" id="WP_395535660.1">
    <property type="nucleotide sequence ID" value="NZ_CP166302.1"/>
</dbReference>
<dbReference type="PANTHER" id="PTHR38690">
    <property type="entry name" value="PROTEASE-RELATED"/>
    <property type="match status" value="1"/>
</dbReference>
<dbReference type="NCBIfam" id="TIGR02099">
    <property type="entry name" value="YhdP family protein"/>
    <property type="match status" value="1"/>
</dbReference>
<evidence type="ECO:0000313" key="3">
    <source>
        <dbReference type="Proteomes" id="UP001610706"/>
    </source>
</evidence>
<organism evidence="2 3">
    <name type="scientific">Oceanimonas smirnovii</name>
    <dbReference type="NCBI Taxonomy" id="264574"/>
    <lineage>
        <taxon>Bacteria</taxon>
        <taxon>Pseudomonadati</taxon>
        <taxon>Pseudomonadota</taxon>
        <taxon>Gammaproteobacteria</taxon>
        <taxon>Aeromonadales</taxon>
        <taxon>Aeromonadaceae</taxon>
        <taxon>Oceanimonas</taxon>
    </lineage>
</organism>
<comment type="caution">
    <text evidence="2">The sequence shown here is derived from an EMBL/GenBank/DDBJ whole genome shotgun (WGS) entry which is preliminary data.</text>
</comment>